<protein>
    <recommendedName>
        <fullName evidence="3">RecA-superfamily ATPase, KaiC/GvpD/RAD55 family</fullName>
    </recommendedName>
</protein>
<dbReference type="RefSeq" id="WP_076431773.1">
    <property type="nucleotide sequence ID" value="NZ_FTNO01000005.1"/>
</dbReference>
<sequence length="226" mass="25243">MLFVREGGQSEDDRDFNIALEALKRQGCTLLVTGAVPEYVTAQATQRLLGDPHRDRKRLLVFTDASPEHVERSLPPNVRRNDESIEIIESVGDDRSTPPESQSIETSDCEVGRLQDELTRAISHFDTVSDGLGAAELRVCIDSLEPILEANGRPETVRFLRGISALVRGVRGIEHVHLPVSDESPVVQELSPLFDARIELRKRDALVAEQRWHVPGHDITTTWSQL</sequence>
<dbReference type="InterPro" id="IPR055927">
    <property type="entry name" value="DUF7504"/>
</dbReference>
<dbReference type="Pfam" id="PF24336">
    <property type="entry name" value="DUF7504"/>
    <property type="match status" value="1"/>
</dbReference>
<name>A0A1N7E0I8_9EURY</name>
<keyword evidence="2" id="KW-1185">Reference proteome</keyword>
<organism evidence="1 2">
    <name type="scientific">Haladaptatus litoreus</name>
    <dbReference type="NCBI Taxonomy" id="553468"/>
    <lineage>
        <taxon>Archaea</taxon>
        <taxon>Methanobacteriati</taxon>
        <taxon>Methanobacteriota</taxon>
        <taxon>Stenosarchaea group</taxon>
        <taxon>Halobacteria</taxon>
        <taxon>Halobacteriales</taxon>
        <taxon>Haladaptataceae</taxon>
        <taxon>Haladaptatus</taxon>
    </lineage>
</organism>
<accession>A0A1N7E0I8</accession>
<evidence type="ECO:0000313" key="2">
    <source>
        <dbReference type="Proteomes" id="UP000186914"/>
    </source>
</evidence>
<dbReference type="AlphaFoldDB" id="A0A1N7E0I8"/>
<gene>
    <name evidence="1" type="ORF">SAMN05421858_3910</name>
</gene>
<evidence type="ECO:0008006" key="3">
    <source>
        <dbReference type="Google" id="ProtNLM"/>
    </source>
</evidence>
<proteinExistence type="predicted"/>
<dbReference type="OrthoDB" id="252760at2157"/>
<reference evidence="2" key="1">
    <citation type="submission" date="2017-01" db="EMBL/GenBank/DDBJ databases">
        <authorList>
            <person name="Varghese N."/>
            <person name="Submissions S."/>
        </authorList>
    </citation>
    <scope>NUCLEOTIDE SEQUENCE [LARGE SCALE GENOMIC DNA]</scope>
    <source>
        <strain evidence="2">CGMCC 1.7737</strain>
    </source>
</reference>
<evidence type="ECO:0000313" key="1">
    <source>
        <dbReference type="EMBL" id="SIR81583.1"/>
    </source>
</evidence>
<dbReference type="EMBL" id="FTNO01000005">
    <property type="protein sequence ID" value="SIR81583.1"/>
    <property type="molecule type" value="Genomic_DNA"/>
</dbReference>
<dbReference type="Proteomes" id="UP000186914">
    <property type="component" value="Unassembled WGS sequence"/>
</dbReference>